<protein>
    <submittedName>
        <fullName evidence="1">Cysteine-rich protein</fullName>
    </submittedName>
</protein>
<dbReference type="EMBL" id="BK015798">
    <property type="protein sequence ID" value="DAE25471.1"/>
    <property type="molecule type" value="Genomic_DNA"/>
</dbReference>
<sequence>MQSTRKCDSIVVKDGWITCPECGRNHRLLRITPETEAHGLPVYCRTCRREIVLNIERGQSVKRQSP</sequence>
<name>A0A8S5R1U1_9CAUD</name>
<evidence type="ECO:0000313" key="1">
    <source>
        <dbReference type="EMBL" id="DAE25471.1"/>
    </source>
</evidence>
<proteinExistence type="predicted"/>
<organism evidence="1">
    <name type="scientific">Myoviridae sp. ctxi06</name>
    <dbReference type="NCBI Taxonomy" id="2826713"/>
    <lineage>
        <taxon>Viruses</taxon>
        <taxon>Duplodnaviria</taxon>
        <taxon>Heunggongvirae</taxon>
        <taxon>Uroviricota</taxon>
        <taxon>Caudoviricetes</taxon>
    </lineage>
</organism>
<reference evidence="1" key="1">
    <citation type="journal article" date="2021" name="Proc. Natl. Acad. Sci. U.S.A.">
        <title>A Catalog of Tens of Thousands of Viruses from Human Metagenomes Reveals Hidden Associations with Chronic Diseases.</title>
        <authorList>
            <person name="Tisza M.J."/>
            <person name="Buck C.B."/>
        </authorList>
    </citation>
    <scope>NUCLEOTIDE SEQUENCE</scope>
    <source>
        <strain evidence="1">Ctxi06</strain>
    </source>
</reference>
<dbReference type="Pfam" id="PF14205">
    <property type="entry name" value="Cys_rich_KTR"/>
    <property type="match status" value="1"/>
</dbReference>
<accession>A0A8S5R1U1</accession>
<dbReference type="InterPro" id="IPR025957">
    <property type="entry name" value="Cys_rich_KTR"/>
</dbReference>